<dbReference type="SUPFAM" id="SSF52058">
    <property type="entry name" value="L domain-like"/>
    <property type="match status" value="2"/>
</dbReference>
<accession>A0ABY6D055</accession>
<organism evidence="4 5">
    <name type="scientific">Reichenbachiella carrageenanivorans</name>
    <dbReference type="NCBI Taxonomy" id="2979869"/>
    <lineage>
        <taxon>Bacteria</taxon>
        <taxon>Pseudomonadati</taxon>
        <taxon>Bacteroidota</taxon>
        <taxon>Cytophagia</taxon>
        <taxon>Cytophagales</taxon>
        <taxon>Reichenbachiellaceae</taxon>
        <taxon>Reichenbachiella</taxon>
    </lineage>
</organism>
<keyword evidence="1" id="KW-0433">Leucine-rich repeat</keyword>
<dbReference type="InterPro" id="IPR050836">
    <property type="entry name" value="SDS22/Internalin_LRR"/>
</dbReference>
<keyword evidence="5" id="KW-1185">Reference proteome</keyword>
<evidence type="ECO:0000256" key="3">
    <source>
        <dbReference type="SAM" id="SignalP"/>
    </source>
</evidence>
<keyword evidence="2" id="KW-0677">Repeat</keyword>
<feature type="signal peptide" evidence="3">
    <location>
        <begin position="1"/>
        <end position="18"/>
    </location>
</feature>
<dbReference type="InterPro" id="IPR025875">
    <property type="entry name" value="Leu-rich_rpt_4"/>
</dbReference>
<protein>
    <recommendedName>
        <fullName evidence="6">Leucine-rich repeat (LRR) protein</fullName>
    </recommendedName>
</protein>
<keyword evidence="3" id="KW-0732">Signal</keyword>
<dbReference type="InterPro" id="IPR001611">
    <property type="entry name" value="Leu-rich_rpt"/>
</dbReference>
<name>A0ABY6D055_9BACT</name>
<reference evidence="4" key="1">
    <citation type="submission" date="2022-10" db="EMBL/GenBank/DDBJ databases">
        <title>Comparative genomics and taxonomic characterization of three novel marine species of genus Reichenbachiella exhibiting antioxidant and polysaccharide degradation activities.</title>
        <authorList>
            <person name="Muhammad N."/>
            <person name="Lee Y.-J."/>
            <person name="Ko J."/>
            <person name="Kim S.-G."/>
        </authorList>
    </citation>
    <scope>NUCLEOTIDE SEQUENCE</scope>
    <source>
        <strain evidence="4">Wsw4-B4</strain>
    </source>
</reference>
<proteinExistence type="predicted"/>
<gene>
    <name evidence="4" type="ORF">N7E81_13835</name>
</gene>
<dbReference type="InterPro" id="IPR032675">
    <property type="entry name" value="LRR_dom_sf"/>
</dbReference>
<dbReference type="PANTHER" id="PTHR46652:SF3">
    <property type="entry name" value="LEUCINE-RICH REPEAT-CONTAINING PROTEIN 9"/>
    <property type="match status" value="1"/>
</dbReference>
<feature type="chain" id="PRO_5045583222" description="Leucine-rich repeat (LRR) protein" evidence="3">
    <location>
        <begin position="19"/>
        <end position="795"/>
    </location>
</feature>
<dbReference type="PROSITE" id="PS51450">
    <property type="entry name" value="LRR"/>
    <property type="match status" value="1"/>
</dbReference>
<dbReference type="Pfam" id="PF12799">
    <property type="entry name" value="LRR_4"/>
    <property type="match status" value="2"/>
</dbReference>
<evidence type="ECO:0000313" key="4">
    <source>
        <dbReference type="EMBL" id="UXX78438.1"/>
    </source>
</evidence>
<evidence type="ECO:0000256" key="2">
    <source>
        <dbReference type="ARBA" id="ARBA00022737"/>
    </source>
</evidence>
<evidence type="ECO:0000313" key="5">
    <source>
        <dbReference type="Proteomes" id="UP001062165"/>
    </source>
</evidence>
<dbReference type="Gene3D" id="3.80.10.10">
    <property type="entry name" value="Ribonuclease Inhibitor"/>
    <property type="match status" value="3"/>
</dbReference>
<sequence length="795" mass="90526">MKYFLLLALSLTYTLSQAQTAPDDSSIDEVRSLVNFYEYMLNTIGGNKTSTRDKEVIITESYKKVFKNQEVQIEDDLILDRKVITNKDVSAYLRDVDFFFNDIHFDFNNIEIERIEAEDGSYYYLVSFESTLQGTTLDDETLNSTKKRFLEVNHNEQTNDLKIVSVYSTKVSREKELQLWWESLSFGWVNIFKSLVPAEVIDSKTLMKIASLDSLNLAGNQFVLDLEPLSALKNLKQLDISDTKITDLSPLRYARHLNSLRSANTRLVDITTLEYFDQLVRLDLSNTGVTDISTLARLSKLKQLNLSGTAVTDFDALNALQALQNINLSNTAFDDPTFFANSTGLVAINLSRTPVDHLFVFQSLPQVQTLNLSETRIVNLNGLENHPMLSELLINQTKVSKLTPLAGLPHLKKIYADLSSVTEQIASEFMTQHPSVVVVTNSQQLTQWWWSLPANWKSVLGTQMGTNEPTKEDLAMLMNIDSLDVSDKKLYTSSPLQKFKRLRYLNVSRNDIGSFDFTSDMEDLEFLSGIDLPIASLDGLEANKKLKQLFLTNTKVKDIQPLNQLNQLELLDTEGTFVEESQVVSHLSTNPQTVIIYQSDSVLTWWNNLPPVWQKTFGLSNPSSFELHRLIEKQELEIVNKKIPSLAPLQAFINLKAIKLDRIQLTHLSELYMHEGLLKLTCTNGPLISLEGISKLTKLETLNISQTAIEDLKDLYEVRSLKHLDCSGTNIKSIKGVDDLMNLESLNVSNTRMWRLDRVFDKRNLKSLICYNTRLSQSKVDEFQTMYPDCEITFY</sequence>
<dbReference type="Proteomes" id="UP001062165">
    <property type="component" value="Chromosome"/>
</dbReference>
<dbReference type="EMBL" id="CP106735">
    <property type="protein sequence ID" value="UXX78438.1"/>
    <property type="molecule type" value="Genomic_DNA"/>
</dbReference>
<evidence type="ECO:0008006" key="6">
    <source>
        <dbReference type="Google" id="ProtNLM"/>
    </source>
</evidence>
<evidence type="ECO:0000256" key="1">
    <source>
        <dbReference type="ARBA" id="ARBA00022614"/>
    </source>
</evidence>
<dbReference type="RefSeq" id="WP_263050183.1">
    <property type="nucleotide sequence ID" value="NZ_CP106735.1"/>
</dbReference>
<dbReference type="PANTHER" id="PTHR46652">
    <property type="entry name" value="LEUCINE-RICH REPEAT AND IQ DOMAIN-CONTAINING PROTEIN 1-RELATED"/>
    <property type="match status" value="1"/>
</dbReference>